<evidence type="ECO:0000313" key="1">
    <source>
        <dbReference type="EMBL" id="UYV84024.1"/>
    </source>
</evidence>
<evidence type="ECO:0008006" key="3">
    <source>
        <dbReference type="Google" id="ProtNLM"/>
    </source>
</evidence>
<dbReference type="Proteomes" id="UP001235939">
    <property type="component" value="Chromosome X"/>
</dbReference>
<proteinExistence type="predicted"/>
<dbReference type="Gene3D" id="3.30.420.10">
    <property type="entry name" value="Ribonuclease H-like superfamily/Ribonuclease H"/>
    <property type="match status" value="1"/>
</dbReference>
<name>A0ABY6LT38_9ARAC</name>
<reference evidence="1 2" key="1">
    <citation type="submission" date="2022-03" db="EMBL/GenBank/DDBJ databases">
        <title>A chromosomal length assembly of Cordylochernes scorpioides.</title>
        <authorList>
            <person name="Zeh D."/>
            <person name="Zeh J."/>
        </authorList>
    </citation>
    <scope>NUCLEOTIDE SEQUENCE [LARGE SCALE GENOMIC DNA]</scope>
    <source>
        <strain evidence="1">IN4F17</strain>
        <tissue evidence="1">Whole Body</tissue>
    </source>
</reference>
<organism evidence="1 2">
    <name type="scientific">Cordylochernes scorpioides</name>
    <dbReference type="NCBI Taxonomy" id="51811"/>
    <lineage>
        <taxon>Eukaryota</taxon>
        <taxon>Metazoa</taxon>
        <taxon>Ecdysozoa</taxon>
        <taxon>Arthropoda</taxon>
        <taxon>Chelicerata</taxon>
        <taxon>Arachnida</taxon>
        <taxon>Pseudoscorpiones</taxon>
        <taxon>Cheliferoidea</taxon>
        <taxon>Chernetidae</taxon>
        <taxon>Cordylochernes</taxon>
    </lineage>
</organism>
<keyword evidence="2" id="KW-1185">Reference proteome</keyword>
<dbReference type="PANTHER" id="PTHR46060:SF1">
    <property type="entry name" value="MARINER MOS1 TRANSPOSASE-LIKE PROTEIN"/>
    <property type="match status" value="1"/>
</dbReference>
<sequence>MNLLAILMDRNHREPSVSFGSRSHKPRQDLHGQTAAQAQQRIEICRQLLENPRDNRFWKRIVTMDEKWVYFVNHNRHKRWVDVLHFELVPNGRSVDADLYCEQLERVYTKLTEKYSSLICRKCVLLQTDNVSPHRARKKRKKLAALDGVKVLATSCVQPCPPPLQTTVFSV</sequence>
<accession>A0ABY6LT38</accession>
<evidence type="ECO:0000313" key="2">
    <source>
        <dbReference type="Proteomes" id="UP001235939"/>
    </source>
</evidence>
<dbReference type="InterPro" id="IPR052709">
    <property type="entry name" value="Transposase-MT_Hybrid"/>
</dbReference>
<gene>
    <name evidence="1" type="ORF">LAZ67_X000896</name>
</gene>
<protein>
    <recommendedName>
        <fullName evidence="3">Transposase</fullName>
    </recommendedName>
</protein>
<dbReference type="PANTHER" id="PTHR46060">
    <property type="entry name" value="MARINER MOS1 TRANSPOSASE-LIKE PROTEIN"/>
    <property type="match status" value="1"/>
</dbReference>
<dbReference type="InterPro" id="IPR036397">
    <property type="entry name" value="RNaseH_sf"/>
</dbReference>
<dbReference type="EMBL" id="CP092886">
    <property type="protein sequence ID" value="UYV84024.1"/>
    <property type="molecule type" value="Genomic_DNA"/>
</dbReference>